<dbReference type="AlphaFoldDB" id="A0A5B8UUN1"/>
<dbReference type="PANTHER" id="PTHR45947:SF3">
    <property type="entry name" value="SULFOQUINOVOSYL TRANSFERASE SQD2"/>
    <property type="match status" value="1"/>
</dbReference>
<organism evidence="3 4">
    <name type="scientific">Mucilaginibacter ginsenosidivorans</name>
    <dbReference type="NCBI Taxonomy" id="398053"/>
    <lineage>
        <taxon>Bacteria</taxon>
        <taxon>Pseudomonadati</taxon>
        <taxon>Bacteroidota</taxon>
        <taxon>Sphingobacteriia</taxon>
        <taxon>Sphingobacteriales</taxon>
        <taxon>Sphingobacteriaceae</taxon>
        <taxon>Mucilaginibacter</taxon>
    </lineage>
</organism>
<feature type="domain" description="Glycosyl transferase family 1" evidence="1">
    <location>
        <begin position="196"/>
        <end position="372"/>
    </location>
</feature>
<dbReference type="KEGG" id="mgin:FRZ54_05310"/>
<gene>
    <name evidence="3" type="ORF">FRZ54_05310</name>
</gene>
<dbReference type="InterPro" id="IPR050194">
    <property type="entry name" value="Glycosyltransferase_grp1"/>
</dbReference>
<dbReference type="SUPFAM" id="SSF53756">
    <property type="entry name" value="UDP-Glycosyltransferase/glycogen phosphorylase"/>
    <property type="match status" value="1"/>
</dbReference>
<dbReference type="GO" id="GO:0016757">
    <property type="term" value="F:glycosyltransferase activity"/>
    <property type="evidence" value="ECO:0007669"/>
    <property type="project" value="InterPro"/>
</dbReference>
<dbReference type="Gene3D" id="3.40.50.2000">
    <property type="entry name" value="Glycogen Phosphorylase B"/>
    <property type="match status" value="2"/>
</dbReference>
<protein>
    <submittedName>
        <fullName evidence="3">Glycosyltransferase family 4 protein</fullName>
    </submittedName>
</protein>
<dbReference type="EMBL" id="CP042436">
    <property type="protein sequence ID" value="QEC62031.1"/>
    <property type="molecule type" value="Genomic_DNA"/>
</dbReference>
<proteinExistence type="predicted"/>
<reference evidence="3 4" key="1">
    <citation type="journal article" date="2017" name="Curr. Microbiol.">
        <title>Mucilaginibacter ginsenosidivorans sp. nov., Isolated from Soil of Ginseng Field.</title>
        <authorList>
            <person name="Kim M.M."/>
            <person name="Siddiqi M.Z."/>
            <person name="Im W.T."/>
        </authorList>
    </citation>
    <scope>NUCLEOTIDE SEQUENCE [LARGE SCALE GENOMIC DNA]</scope>
    <source>
        <strain evidence="3 4">Gsoil 3017</strain>
    </source>
</reference>
<evidence type="ECO:0000313" key="3">
    <source>
        <dbReference type="EMBL" id="QEC62031.1"/>
    </source>
</evidence>
<dbReference type="PANTHER" id="PTHR45947">
    <property type="entry name" value="SULFOQUINOVOSYL TRANSFERASE SQD2"/>
    <property type="match status" value="1"/>
</dbReference>
<accession>A0A5B8UUN1</accession>
<sequence>MPRILRILNRLNIGGPTYNVAYLSRYLDPSFQTMVLAGNKEPYEGNSDYILKDLGVAFDYVPGMNRSINFRKDMRAYRYIYNMIRTEKPDIVHTHAAKAGVLGRLAAYRSSGRPRAIVHTYHGNVFDGYFSPIKTKIFLSVERYLCSVSSAIVAISEKQKDDLVNKYKIAPAHKVHVIKLGFDLRRFTEQQEEKRAAFRQFYRIGEDEVVIVITGRLTAIKNHSLLIGSLSLIRQQAPELKLKVFVVGDGELLDTIISESRDSGFSVCVPGDDNYDAEIIFTSWRKDIDVINAGADIVALTSLNEGTPVSIIEAQASATAVICTDVGGVKDVVKDGHNGLLTDGTRDVFAGKLKQLITDAELRNELALNGKKTALENYSYTRLVAETENLYRYLLS</sequence>
<dbReference type="Proteomes" id="UP000321479">
    <property type="component" value="Chromosome"/>
</dbReference>
<keyword evidence="3" id="KW-0808">Transferase</keyword>
<name>A0A5B8UUN1_9SPHI</name>
<dbReference type="Pfam" id="PF13439">
    <property type="entry name" value="Glyco_transf_4"/>
    <property type="match status" value="1"/>
</dbReference>
<evidence type="ECO:0000259" key="2">
    <source>
        <dbReference type="Pfam" id="PF13439"/>
    </source>
</evidence>
<evidence type="ECO:0000313" key="4">
    <source>
        <dbReference type="Proteomes" id="UP000321479"/>
    </source>
</evidence>
<dbReference type="Pfam" id="PF00534">
    <property type="entry name" value="Glycos_transf_1"/>
    <property type="match status" value="1"/>
</dbReference>
<dbReference type="InterPro" id="IPR001296">
    <property type="entry name" value="Glyco_trans_1"/>
</dbReference>
<keyword evidence="4" id="KW-1185">Reference proteome</keyword>
<dbReference type="RefSeq" id="WP_147030608.1">
    <property type="nucleotide sequence ID" value="NZ_CP042436.1"/>
</dbReference>
<dbReference type="OrthoDB" id="9790710at2"/>
<dbReference type="InterPro" id="IPR028098">
    <property type="entry name" value="Glyco_trans_4-like_N"/>
</dbReference>
<evidence type="ECO:0000259" key="1">
    <source>
        <dbReference type="Pfam" id="PF00534"/>
    </source>
</evidence>
<feature type="domain" description="Glycosyltransferase subfamily 4-like N-terminal" evidence="2">
    <location>
        <begin position="13"/>
        <end position="186"/>
    </location>
</feature>